<gene>
    <name evidence="1" type="ORF">LCGC14_2562780</name>
</gene>
<reference evidence="1" key="1">
    <citation type="journal article" date="2015" name="Nature">
        <title>Complex archaea that bridge the gap between prokaryotes and eukaryotes.</title>
        <authorList>
            <person name="Spang A."/>
            <person name="Saw J.H."/>
            <person name="Jorgensen S.L."/>
            <person name="Zaremba-Niedzwiedzka K."/>
            <person name="Martijn J."/>
            <person name="Lind A.E."/>
            <person name="van Eijk R."/>
            <person name="Schleper C."/>
            <person name="Guy L."/>
            <person name="Ettema T.J."/>
        </authorList>
    </citation>
    <scope>NUCLEOTIDE SEQUENCE</scope>
</reference>
<proteinExistence type="predicted"/>
<name>A0A0F9AK63_9ZZZZ</name>
<evidence type="ECO:0008006" key="2">
    <source>
        <dbReference type="Google" id="ProtNLM"/>
    </source>
</evidence>
<dbReference type="EMBL" id="LAZR01042343">
    <property type="protein sequence ID" value="KKL09745.1"/>
    <property type="molecule type" value="Genomic_DNA"/>
</dbReference>
<evidence type="ECO:0000313" key="1">
    <source>
        <dbReference type="EMBL" id="KKL09745.1"/>
    </source>
</evidence>
<organism evidence="1">
    <name type="scientific">marine sediment metagenome</name>
    <dbReference type="NCBI Taxonomy" id="412755"/>
    <lineage>
        <taxon>unclassified sequences</taxon>
        <taxon>metagenomes</taxon>
        <taxon>ecological metagenomes</taxon>
    </lineage>
</organism>
<comment type="caution">
    <text evidence="1">The sequence shown here is derived from an EMBL/GenBank/DDBJ whole genome shotgun (WGS) entry which is preliminary data.</text>
</comment>
<sequence>MSTISDLTTYLIAQGIVGGSTEWAIKHRRTMDSPVTDQLVTLMEDGGPPPEISTATGIGDEALQDIGVLVTIRGNAWKGDVNYTKAMEIFDELHGKRDITLVSKLYLRIRAMTPEPVFLGFDDQGRPRHTIAFLLLADA</sequence>
<protein>
    <recommendedName>
        <fullName evidence="2">DUF3168 domain-containing protein</fullName>
    </recommendedName>
</protein>
<accession>A0A0F9AK63</accession>
<dbReference type="AlphaFoldDB" id="A0A0F9AK63"/>